<organism evidence="1 2">
    <name type="scientific">Sphingomonas jejuensis</name>
    <dbReference type="NCBI Taxonomy" id="904715"/>
    <lineage>
        <taxon>Bacteria</taxon>
        <taxon>Pseudomonadati</taxon>
        <taxon>Pseudomonadota</taxon>
        <taxon>Alphaproteobacteria</taxon>
        <taxon>Sphingomonadales</taxon>
        <taxon>Sphingomonadaceae</taxon>
        <taxon>Sphingomonas</taxon>
    </lineage>
</organism>
<evidence type="ECO:0000313" key="2">
    <source>
        <dbReference type="Proteomes" id="UP000734218"/>
    </source>
</evidence>
<protein>
    <recommendedName>
        <fullName evidence="3">Phage terminase small subunit</fullName>
    </recommendedName>
</protein>
<dbReference type="RefSeq" id="WP_167952273.1">
    <property type="nucleotide sequence ID" value="NZ_JAATJE010000001.1"/>
</dbReference>
<reference evidence="1 2" key="1">
    <citation type="submission" date="2020-03" db="EMBL/GenBank/DDBJ databases">
        <title>Genomic Encyclopedia of Type Strains, Phase IV (KMG-IV): sequencing the most valuable type-strain genomes for metagenomic binning, comparative biology and taxonomic classification.</title>
        <authorList>
            <person name="Goeker M."/>
        </authorList>
    </citation>
    <scope>NUCLEOTIDE SEQUENCE [LARGE SCALE GENOMIC DNA]</scope>
    <source>
        <strain evidence="1 2">DSM 27651</strain>
    </source>
</reference>
<comment type="caution">
    <text evidence="1">The sequence shown here is derived from an EMBL/GenBank/DDBJ whole genome shotgun (WGS) entry which is preliminary data.</text>
</comment>
<proteinExistence type="predicted"/>
<dbReference type="EMBL" id="JAATJE010000001">
    <property type="protein sequence ID" value="NJC32812.1"/>
    <property type="molecule type" value="Genomic_DNA"/>
</dbReference>
<name>A0ABX0XIX3_9SPHN</name>
<evidence type="ECO:0008006" key="3">
    <source>
        <dbReference type="Google" id="ProtNLM"/>
    </source>
</evidence>
<dbReference type="Proteomes" id="UP000734218">
    <property type="component" value="Unassembled WGS sequence"/>
</dbReference>
<sequence>MAKRVERVRRGTDGRARVERVSPIRWTAAKQREFLAMLADTANVSRSARSVGMSDQSAYALRRRDAGFRQAWLEALSEGFDKLEMMLLERAMTGTPKEHLTASGGVAVTTEFSERLALNLLAQHRAAVQRARQEEGRTVIAKANLSAVLTVDAEQVRADLIAKLELMGLRLSGRDSRPGEVADGGSVPPDAA</sequence>
<accession>A0ABX0XIX3</accession>
<evidence type="ECO:0000313" key="1">
    <source>
        <dbReference type="EMBL" id="NJC32812.1"/>
    </source>
</evidence>
<keyword evidence="2" id="KW-1185">Reference proteome</keyword>
<gene>
    <name evidence="1" type="ORF">GGR88_000286</name>
</gene>